<dbReference type="GO" id="GO:0016491">
    <property type="term" value="F:oxidoreductase activity"/>
    <property type="evidence" value="ECO:0007669"/>
    <property type="project" value="UniProtKB-KW"/>
</dbReference>
<dbReference type="AlphaFoldDB" id="A0A5P9JXD0"/>
<evidence type="ECO:0000256" key="13">
    <source>
        <dbReference type="ARBA" id="ARBA00023136"/>
    </source>
</evidence>
<keyword evidence="11 16" id="KW-0408">Iron</keyword>
<feature type="transmembrane region" description="Helical" evidence="16">
    <location>
        <begin position="334"/>
        <end position="358"/>
    </location>
</feature>
<keyword evidence="9 15" id="KW-0249">Electron transport</keyword>
<keyword evidence="10 16" id="KW-1133">Transmembrane helix</keyword>
<evidence type="ECO:0000256" key="1">
    <source>
        <dbReference type="ARBA" id="ARBA00004141"/>
    </source>
</evidence>
<keyword evidence="8" id="KW-1278">Translocase</keyword>
<keyword evidence="5 15" id="KW-0679">Respiratory chain</keyword>
<comment type="function">
    <text evidence="16">Cytochrome c oxidase is the component of the respiratory chain that catalyzes the reduction of oxygen to water. Subunits 1-3 form the functional core of the enzyme complex. CO I is the catalytic subunit of the enzyme. Electrons originating in cytochrome c are transferred via the copper A center of subunit 2 and heme A of subunit 1 to the bimetallic center formed by heme A3 and copper B.</text>
</comment>
<feature type="transmembrane region" description="Helical" evidence="16">
    <location>
        <begin position="91"/>
        <end position="115"/>
    </location>
</feature>
<comment type="catalytic activity">
    <reaction evidence="14 16">
        <text>4 Fe(II)-[cytochrome c] + O2 + 8 H(+)(in) = 4 Fe(III)-[cytochrome c] + 2 H2O + 4 H(+)(out)</text>
        <dbReference type="Rhea" id="RHEA:11436"/>
        <dbReference type="Rhea" id="RHEA-COMP:10350"/>
        <dbReference type="Rhea" id="RHEA-COMP:14399"/>
        <dbReference type="ChEBI" id="CHEBI:15377"/>
        <dbReference type="ChEBI" id="CHEBI:15378"/>
        <dbReference type="ChEBI" id="CHEBI:15379"/>
        <dbReference type="ChEBI" id="CHEBI:29033"/>
        <dbReference type="ChEBI" id="CHEBI:29034"/>
        <dbReference type="EC" id="7.1.1.9"/>
    </reaction>
</comment>
<dbReference type="PROSITE" id="PS00077">
    <property type="entry name" value="COX1_CUB"/>
    <property type="match status" value="1"/>
</dbReference>
<dbReference type="GO" id="GO:0046872">
    <property type="term" value="F:metal ion binding"/>
    <property type="evidence" value="ECO:0007669"/>
    <property type="project" value="UniProtKB-KW"/>
</dbReference>
<feature type="transmembrane region" description="Helical" evidence="16">
    <location>
        <begin position="302"/>
        <end position="322"/>
    </location>
</feature>
<dbReference type="RefSeq" id="WP_152587136.1">
    <property type="nucleotide sequence ID" value="NZ_CP045423.1"/>
</dbReference>
<keyword evidence="12 16" id="KW-0186">Copper</keyword>
<evidence type="ECO:0000256" key="7">
    <source>
        <dbReference type="ARBA" id="ARBA00022723"/>
    </source>
</evidence>
<dbReference type="SUPFAM" id="SSF81442">
    <property type="entry name" value="Cytochrome c oxidase subunit I-like"/>
    <property type="match status" value="1"/>
</dbReference>
<keyword evidence="7 16" id="KW-0479">Metal-binding</keyword>
<keyword evidence="3 15" id="KW-0813">Transport</keyword>
<dbReference type="GO" id="GO:0006119">
    <property type="term" value="P:oxidative phosphorylation"/>
    <property type="evidence" value="ECO:0007669"/>
    <property type="project" value="UniProtKB-UniPathway"/>
</dbReference>
<proteinExistence type="inferred from homology"/>
<keyword evidence="18" id="KW-0560">Oxidoreductase</keyword>
<feature type="transmembrane region" description="Helical" evidence="16">
    <location>
        <begin position="276"/>
        <end position="295"/>
    </location>
</feature>
<feature type="transmembrane region" description="Helical" evidence="16">
    <location>
        <begin position="616"/>
        <end position="632"/>
    </location>
</feature>
<comment type="subcellular location">
    <subcellularLocation>
        <location evidence="16">Cell membrane</location>
        <topology evidence="16">Multi-pass membrane protein</topology>
    </subcellularLocation>
    <subcellularLocation>
        <location evidence="1">Membrane</location>
        <topology evidence="1">Multi-pass membrane protein</topology>
    </subcellularLocation>
</comment>
<dbReference type="UniPathway" id="UPA00705"/>
<sequence>MSEAYAAPDPKELRDHQVDGPELTTRLARTWGTKRGLIGALSTVDHKIIGRRYIVTAFLFLFLGGLAAAAMRLQLARPESRLIGPDLYNQLFTMHGTTMMFLFAVPVMEAFAVYLVPLMLGTRNIAFPRLNAFSYYVYVFGGLMIWVAFMLNIGADVGWFAYVPLSGPEFSPGKRADIWAQMITFTEVSALAVAVEIVVTVPKQRAPGMTLDRIPLFVWSVFVTSFLIIFAMPAVMLASTFLILDRLIGTHIFNPAEGGDALLWQHLFWFFGHPEVYIIFLPATGMVSAIITTFSRRKTFGYLALVLSLIATGFLSFGLWVHHMFTTGLPQLGASFFTASSMMIAIPNGIQIFCWIATLWDGRPVFRTPLLFVLGFFFIFVAGGLSGIMLASVPLDTQVHDTYFVVAHFHYVLIGGAVFPLLGAVYYWYPKIVGRLMDERIGRWHFWLAFVGFNLAFFPMHITGLMGMPRRVYTYQHEMGWDNLNLLSSVGALVFFLSFVVFLWNVITSARKGAVAGDNPWQAGTLEWATSSPPPPQNFDRIPVVTNREPLWAERETLSVAAGLSVDNRELIVSTVSEARADLRESSPEPSVWPFIAAVATGITFIGSIFTPWAAVWGSLIVGVTLIAWFWPKGAKEDEK</sequence>
<dbReference type="EMBL" id="CP045423">
    <property type="protein sequence ID" value="QFU17502.1"/>
    <property type="molecule type" value="Genomic_DNA"/>
</dbReference>
<dbReference type="InterPro" id="IPR000883">
    <property type="entry name" value="Cyt_C_Oxase_1"/>
</dbReference>
<feature type="transmembrane region" description="Helical" evidence="16">
    <location>
        <begin position="214"/>
        <end position="244"/>
    </location>
</feature>
<keyword evidence="13 16" id="KW-0472">Membrane</keyword>
<evidence type="ECO:0000313" key="18">
    <source>
        <dbReference type="EMBL" id="QFU17502.1"/>
    </source>
</evidence>
<dbReference type="Gene3D" id="1.10.287.70">
    <property type="match status" value="1"/>
</dbReference>
<feature type="transmembrane region" description="Helical" evidence="16">
    <location>
        <begin position="182"/>
        <end position="202"/>
    </location>
</feature>
<feature type="transmembrane region" description="Helical" evidence="16">
    <location>
        <begin position="53"/>
        <end position="71"/>
    </location>
</feature>
<dbReference type="Proteomes" id="UP000325614">
    <property type="component" value="Chromosome"/>
</dbReference>
<evidence type="ECO:0000256" key="15">
    <source>
        <dbReference type="RuleBase" id="RU000370"/>
    </source>
</evidence>
<evidence type="ECO:0000256" key="6">
    <source>
        <dbReference type="ARBA" id="ARBA00022692"/>
    </source>
</evidence>
<comment type="similarity">
    <text evidence="15">Belongs to the heme-copper respiratory oxidase family.</text>
</comment>
<evidence type="ECO:0000256" key="2">
    <source>
        <dbReference type="ARBA" id="ARBA00004673"/>
    </source>
</evidence>
<keyword evidence="6 15" id="KW-0812">Transmembrane</keyword>
<dbReference type="GO" id="GO:0015990">
    <property type="term" value="P:electron transport coupled proton transport"/>
    <property type="evidence" value="ECO:0007669"/>
    <property type="project" value="InterPro"/>
</dbReference>
<gene>
    <name evidence="18" type="primary">ctaD</name>
    <name evidence="18" type="ORF">GDR74_15480</name>
</gene>
<feature type="transmembrane region" description="Helical" evidence="16">
    <location>
        <begin position="135"/>
        <end position="162"/>
    </location>
</feature>
<keyword evidence="16" id="KW-1003">Cell membrane</keyword>
<dbReference type="InterPro" id="IPR036927">
    <property type="entry name" value="Cyt_c_oxase-like_su1_sf"/>
</dbReference>
<evidence type="ECO:0000313" key="19">
    <source>
        <dbReference type="Proteomes" id="UP000325614"/>
    </source>
</evidence>
<evidence type="ECO:0000256" key="16">
    <source>
        <dbReference type="RuleBase" id="RU363061"/>
    </source>
</evidence>
<organism evidence="18 19">
    <name type="scientific">Microvirga thermotolerans</name>
    <dbReference type="NCBI Taxonomy" id="2651334"/>
    <lineage>
        <taxon>Bacteria</taxon>
        <taxon>Pseudomonadati</taxon>
        <taxon>Pseudomonadota</taxon>
        <taxon>Alphaproteobacteria</taxon>
        <taxon>Hyphomicrobiales</taxon>
        <taxon>Methylobacteriaceae</taxon>
        <taxon>Microvirga</taxon>
    </lineage>
</organism>
<accession>A0A5P9JXD0</accession>
<evidence type="ECO:0000259" key="17">
    <source>
        <dbReference type="PROSITE" id="PS50855"/>
    </source>
</evidence>
<feature type="transmembrane region" description="Helical" evidence="16">
    <location>
        <begin position="486"/>
        <end position="507"/>
    </location>
</feature>
<dbReference type="GO" id="GO:0020037">
    <property type="term" value="F:heme binding"/>
    <property type="evidence" value="ECO:0007669"/>
    <property type="project" value="InterPro"/>
</dbReference>
<keyword evidence="19" id="KW-1185">Reference proteome</keyword>
<dbReference type="InterPro" id="IPR023615">
    <property type="entry name" value="Cyt_c_Oxase_su1_BS"/>
</dbReference>
<dbReference type="Gene3D" id="1.20.210.10">
    <property type="entry name" value="Cytochrome c oxidase-like, subunit I domain"/>
    <property type="match status" value="1"/>
</dbReference>
<evidence type="ECO:0000256" key="5">
    <source>
        <dbReference type="ARBA" id="ARBA00022660"/>
    </source>
</evidence>
<evidence type="ECO:0000256" key="4">
    <source>
        <dbReference type="ARBA" id="ARBA00022617"/>
    </source>
</evidence>
<dbReference type="PROSITE" id="PS50855">
    <property type="entry name" value="COX1"/>
    <property type="match status" value="1"/>
</dbReference>
<dbReference type="EC" id="7.1.1.9" evidence="16"/>
<protein>
    <recommendedName>
        <fullName evidence="16">Cytochrome c oxidase subunit 1</fullName>
        <ecNumber evidence="16">7.1.1.9</ecNumber>
    </recommendedName>
</protein>
<feature type="transmembrane region" description="Helical" evidence="16">
    <location>
        <begin position="441"/>
        <end position="466"/>
    </location>
</feature>
<name>A0A5P9JXD0_9HYPH</name>
<dbReference type="CDD" id="cd01662">
    <property type="entry name" value="Ubiquinol_Oxidase_I"/>
    <property type="match status" value="1"/>
</dbReference>
<dbReference type="InterPro" id="IPR014241">
    <property type="entry name" value="Cyt_c_oxidase_su1_bac"/>
</dbReference>
<evidence type="ECO:0000256" key="11">
    <source>
        <dbReference type="ARBA" id="ARBA00023004"/>
    </source>
</evidence>
<evidence type="ECO:0000256" key="9">
    <source>
        <dbReference type="ARBA" id="ARBA00022982"/>
    </source>
</evidence>
<reference evidence="18 19" key="1">
    <citation type="submission" date="2019-10" db="EMBL/GenBank/DDBJ databases">
        <title>Isolation, Identification of Microvirga thermotolerans HR1, a novel thermophilic bacterium and Comparative Genomics of the genus Microvirga.</title>
        <authorList>
            <person name="Li J."/>
            <person name="Zhang W."/>
            <person name="Lin M."/>
            <person name="Wang J."/>
        </authorList>
    </citation>
    <scope>NUCLEOTIDE SEQUENCE [LARGE SCALE GENOMIC DNA]</scope>
    <source>
        <strain evidence="18 19">HR1</strain>
    </source>
</reference>
<feature type="transmembrane region" description="Helical" evidence="16">
    <location>
        <begin position="370"/>
        <end position="391"/>
    </location>
</feature>
<dbReference type="NCBIfam" id="TIGR02891">
    <property type="entry name" value="CtaD_CoxA"/>
    <property type="match status" value="1"/>
</dbReference>
<dbReference type="Pfam" id="PF00115">
    <property type="entry name" value="COX1"/>
    <property type="match status" value="1"/>
</dbReference>
<dbReference type="GO" id="GO:0005886">
    <property type="term" value="C:plasma membrane"/>
    <property type="evidence" value="ECO:0007669"/>
    <property type="project" value="UniProtKB-SubCell"/>
</dbReference>
<keyword evidence="4 15" id="KW-0349">Heme</keyword>
<evidence type="ECO:0000256" key="10">
    <source>
        <dbReference type="ARBA" id="ARBA00022989"/>
    </source>
</evidence>
<dbReference type="GO" id="GO:0022904">
    <property type="term" value="P:respiratory electron transport chain"/>
    <property type="evidence" value="ECO:0007669"/>
    <property type="project" value="TreeGrafter"/>
</dbReference>
<comment type="pathway">
    <text evidence="2 16">Energy metabolism; oxidative phosphorylation.</text>
</comment>
<dbReference type="PANTHER" id="PTHR10422:SF18">
    <property type="entry name" value="CYTOCHROME C OXIDASE SUBUNIT 1"/>
    <property type="match status" value="1"/>
</dbReference>
<evidence type="ECO:0000256" key="14">
    <source>
        <dbReference type="ARBA" id="ARBA00047816"/>
    </source>
</evidence>
<dbReference type="PANTHER" id="PTHR10422">
    <property type="entry name" value="CYTOCHROME C OXIDASE SUBUNIT 1"/>
    <property type="match status" value="1"/>
</dbReference>
<feature type="domain" description="Cytochrome oxidase subunit I profile" evidence="17">
    <location>
        <begin position="25"/>
        <end position="546"/>
    </location>
</feature>
<evidence type="ECO:0000256" key="12">
    <source>
        <dbReference type="ARBA" id="ARBA00023008"/>
    </source>
</evidence>
<dbReference type="KEGG" id="mico:GDR74_15480"/>
<evidence type="ECO:0000256" key="8">
    <source>
        <dbReference type="ARBA" id="ARBA00022967"/>
    </source>
</evidence>
<dbReference type="InterPro" id="IPR023616">
    <property type="entry name" value="Cyt_c_oxase-like_su1_dom"/>
</dbReference>
<feature type="transmembrane region" description="Helical" evidence="16">
    <location>
        <begin position="403"/>
        <end position="429"/>
    </location>
</feature>
<evidence type="ECO:0000256" key="3">
    <source>
        <dbReference type="ARBA" id="ARBA00022448"/>
    </source>
</evidence>
<dbReference type="GO" id="GO:0004129">
    <property type="term" value="F:cytochrome-c oxidase activity"/>
    <property type="evidence" value="ECO:0007669"/>
    <property type="project" value="UniProtKB-EC"/>
</dbReference>
<dbReference type="PRINTS" id="PR01165">
    <property type="entry name" value="CYCOXIDASEI"/>
</dbReference>